<dbReference type="CDD" id="cd09274">
    <property type="entry name" value="RNase_HI_RT_Ty3"/>
    <property type="match status" value="1"/>
</dbReference>
<protein>
    <recommendedName>
        <fullName evidence="7">Reverse transcriptase RNase H-like domain-containing protein</fullName>
    </recommendedName>
</protein>
<evidence type="ECO:0000256" key="4">
    <source>
        <dbReference type="ARBA" id="ARBA00022759"/>
    </source>
</evidence>
<evidence type="ECO:0000256" key="2">
    <source>
        <dbReference type="ARBA" id="ARBA00022695"/>
    </source>
</evidence>
<keyword evidence="1" id="KW-0808">Transferase</keyword>
<dbReference type="Proteomes" id="UP001234989">
    <property type="component" value="Chromosome 7"/>
</dbReference>
<organism evidence="8 9">
    <name type="scientific">Solanum verrucosum</name>
    <dbReference type="NCBI Taxonomy" id="315347"/>
    <lineage>
        <taxon>Eukaryota</taxon>
        <taxon>Viridiplantae</taxon>
        <taxon>Streptophyta</taxon>
        <taxon>Embryophyta</taxon>
        <taxon>Tracheophyta</taxon>
        <taxon>Spermatophyta</taxon>
        <taxon>Magnoliopsida</taxon>
        <taxon>eudicotyledons</taxon>
        <taxon>Gunneridae</taxon>
        <taxon>Pentapetalae</taxon>
        <taxon>asterids</taxon>
        <taxon>lamiids</taxon>
        <taxon>Solanales</taxon>
        <taxon>Solanaceae</taxon>
        <taxon>Solanoideae</taxon>
        <taxon>Solaneae</taxon>
        <taxon>Solanum</taxon>
    </lineage>
</organism>
<feature type="domain" description="Reverse transcriptase RNase H-like" evidence="7">
    <location>
        <begin position="59"/>
        <end position="128"/>
    </location>
</feature>
<dbReference type="SUPFAM" id="SSF56672">
    <property type="entry name" value="DNA/RNA polymerases"/>
    <property type="match status" value="1"/>
</dbReference>
<dbReference type="InterPro" id="IPR041373">
    <property type="entry name" value="RT_RNaseH"/>
</dbReference>
<keyword evidence="5" id="KW-0378">Hydrolase</keyword>
<evidence type="ECO:0000313" key="9">
    <source>
        <dbReference type="Proteomes" id="UP001234989"/>
    </source>
</evidence>
<evidence type="ECO:0000256" key="5">
    <source>
        <dbReference type="ARBA" id="ARBA00022801"/>
    </source>
</evidence>
<dbReference type="PANTHER" id="PTHR34072">
    <property type="entry name" value="ENZYMATIC POLYPROTEIN-RELATED"/>
    <property type="match status" value="1"/>
</dbReference>
<accession>A0AAF0U1K1</accession>
<feature type="non-terminal residue" evidence="8">
    <location>
        <position position="1"/>
    </location>
</feature>
<dbReference type="GO" id="GO:0003964">
    <property type="term" value="F:RNA-directed DNA polymerase activity"/>
    <property type="evidence" value="ECO:0007669"/>
    <property type="project" value="UniProtKB-KW"/>
</dbReference>
<dbReference type="PANTHER" id="PTHR34072:SF59">
    <property type="entry name" value="CCHC-TYPE INTEGRASE"/>
    <property type="match status" value="1"/>
</dbReference>
<evidence type="ECO:0000256" key="6">
    <source>
        <dbReference type="ARBA" id="ARBA00022918"/>
    </source>
</evidence>
<evidence type="ECO:0000256" key="1">
    <source>
        <dbReference type="ARBA" id="ARBA00022679"/>
    </source>
</evidence>
<gene>
    <name evidence="8" type="ORF">MTR67_030953</name>
</gene>
<evidence type="ECO:0000259" key="7">
    <source>
        <dbReference type="Pfam" id="PF17917"/>
    </source>
</evidence>
<keyword evidence="3" id="KW-0540">Nuclease</keyword>
<evidence type="ECO:0000313" key="8">
    <source>
        <dbReference type="EMBL" id="WMV37568.1"/>
    </source>
</evidence>
<keyword evidence="9" id="KW-1185">Reference proteome</keyword>
<keyword evidence="6" id="KW-0695">RNA-directed DNA polymerase</keyword>
<keyword evidence="4" id="KW-0255">Endonuclease</keyword>
<sequence>KCEFWLRSVAFLGHIVKSKGIEVDSKKTDVVKRLPTPLSPLDIKSFFSLVGYHIIISPGCVIMQNGKVIEYASRQLKIHEKNYPTHDLELVAVVFALKIWRQYLYGVHVNVVTDHKSLKYVFNQKDLNLCQRNVT</sequence>
<proteinExistence type="predicted"/>
<evidence type="ECO:0000256" key="3">
    <source>
        <dbReference type="ARBA" id="ARBA00022722"/>
    </source>
</evidence>
<dbReference type="GO" id="GO:0016787">
    <property type="term" value="F:hydrolase activity"/>
    <property type="evidence" value="ECO:0007669"/>
    <property type="project" value="UniProtKB-KW"/>
</dbReference>
<dbReference type="InterPro" id="IPR043502">
    <property type="entry name" value="DNA/RNA_pol_sf"/>
</dbReference>
<name>A0AAF0U1K1_SOLVR</name>
<dbReference type="EMBL" id="CP133618">
    <property type="protein sequence ID" value="WMV37568.1"/>
    <property type="molecule type" value="Genomic_DNA"/>
</dbReference>
<keyword evidence="2" id="KW-0548">Nucleotidyltransferase</keyword>
<dbReference type="GO" id="GO:0004519">
    <property type="term" value="F:endonuclease activity"/>
    <property type="evidence" value="ECO:0007669"/>
    <property type="project" value="UniProtKB-KW"/>
</dbReference>
<reference evidence="8" key="1">
    <citation type="submission" date="2023-08" db="EMBL/GenBank/DDBJ databases">
        <title>A de novo genome assembly of Solanum verrucosum Schlechtendal, a Mexican diploid species geographically isolated from the other diploid A-genome species in potato relatives.</title>
        <authorList>
            <person name="Hosaka K."/>
        </authorList>
    </citation>
    <scope>NUCLEOTIDE SEQUENCE</scope>
    <source>
        <tissue evidence="8">Young leaves</tissue>
    </source>
</reference>
<dbReference type="Pfam" id="PF17917">
    <property type="entry name" value="RT_RNaseH"/>
    <property type="match status" value="1"/>
</dbReference>
<dbReference type="AlphaFoldDB" id="A0AAF0U1K1"/>